<keyword evidence="5" id="KW-1185">Reference proteome</keyword>
<reference evidence="4" key="1">
    <citation type="submission" date="2020-05" db="EMBL/GenBank/DDBJ databases">
        <title>WGS assembly of Corymbia citriodora subspecies variegata.</title>
        <authorList>
            <person name="Barry K."/>
            <person name="Hundley H."/>
            <person name="Shu S."/>
            <person name="Jenkins J."/>
            <person name="Grimwood J."/>
            <person name="Baten A."/>
        </authorList>
    </citation>
    <scope>NUCLEOTIDE SEQUENCE</scope>
    <source>
        <strain evidence="4">CV2-018</strain>
    </source>
</reference>
<gene>
    <name evidence="4" type="ORF">BT93_L0568</name>
</gene>
<comment type="similarity">
    <text evidence="1">Belongs to the UDP-glycosyltransferase family.</text>
</comment>
<dbReference type="EMBL" id="MU089742">
    <property type="protein sequence ID" value="KAF7849588.1"/>
    <property type="molecule type" value="Genomic_DNA"/>
</dbReference>
<keyword evidence="3" id="KW-0808">Transferase</keyword>
<name>A0A8T0CPK2_CORYI</name>
<dbReference type="Proteomes" id="UP000806378">
    <property type="component" value="Unassembled WGS sequence"/>
</dbReference>
<dbReference type="OrthoDB" id="5835829at2759"/>
<sequence>MGSGETPPTKLRHVLALPFPRRGHINPIMNFCRSLLSKIPDHHVLVSFVVTEEWLGFIGSEPKPGNVRFVTVPNVVRSEVGHEVDSPRFYEEVLKELEAPVERLLDGLEPPVTAIVADTFLVWSVRMGRERNIPVAAFFPMSATMYSVKHHFDLLFRNGHYPADLKEKGDEVVDYIPGVPPILIRDLPTCFYGKGLRVLHHALEGIAAVLKAQSLILVSVYELEHTVIDALRRDIPIPIYHVGPTIPHFNLGHGSPTTSSTAHDANYWQWLDSQPDRSVLYVSQGSLHSASKIQIDEIIAGLRMSGVRYFWVGREQTPQIKEEFGENEEMGLVVPWCEQLSVLCHASVGGFCTHCGWSSTFEAVFAGLPMLTFPIYWDQVSNSKLVVEDWRIGWRIKRKEGVEYVVPREEIAGLVRRFMDPEDEEAKAMRRRAKELQEITRNAVLKGGSSDSSIDAFLHNLLH</sequence>
<dbReference type="CDD" id="cd03784">
    <property type="entry name" value="GT1_Gtf-like"/>
    <property type="match status" value="1"/>
</dbReference>
<dbReference type="SUPFAM" id="SSF53756">
    <property type="entry name" value="UDP-Glycosyltransferase/glycogen phosphorylase"/>
    <property type="match status" value="1"/>
</dbReference>
<dbReference type="PANTHER" id="PTHR11926:SF774">
    <property type="entry name" value="UDP-GLYCOSYLTRANSFERASE 85A1-RELATED"/>
    <property type="match status" value="1"/>
</dbReference>
<keyword evidence="2" id="KW-0328">Glycosyltransferase</keyword>
<dbReference type="GO" id="GO:0080043">
    <property type="term" value="F:quercetin 3-O-glucosyltransferase activity"/>
    <property type="evidence" value="ECO:0007669"/>
    <property type="project" value="TreeGrafter"/>
</dbReference>
<accession>A0A8T0CPK2</accession>
<dbReference type="Gene3D" id="3.40.50.2000">
    <property type="entry name" value="Glycogen Phosphorylase B"/>
    <property type="match status" value="2"/>
</dbReference>
<dbReference type="FunFam" id="3.40.50.2000:FF:000138">
    <property type="entry name" value="Glycosyltransferase"/>
    <property type="match status" value="1"/>
</dbReference>
<comment type="caution">
    <text evidence="4">The sequence shown here is derived from an EMBL/GenBank/DDBJ whole genome shotgun (WGS) entry which is preliminary data.</text>
</comment>
<dbReference type="GO" id="GO:0080044">
    <property type="term" value="F:quercetin 7-O-glucosyltransferase activity"/>
    <property type="evidence" value="ECO:0007669"/>
    <property type="project" value="TreeGrafter"/>
</dbReference>
<dbReference type="AlphaFoldDB" id="A0A8T0CPK2"/>
<dbReference type="Gramene" id="rna-gnl|WGS:JABURB|Cocit.L0568.1">
    <property type="protein sequence ID" value="cds-KAF7849588.1"/>
    <property type="gene ID" value="gene-BT93_L0568"/>
</dbReference>
<evidence type="ECO:0000256" key="1">
    <source>
        <dbReference type="ARBA" id="ARBA00009995"/>
    </source>
</evidence>
<evidence type="ECO:0008006" key="6">
    <source>
        <dbReference type="Google" id="ProtNLM"/>
    </source>
</evidence>
<organism evidence="4 5">
    <name type="scientific">Corymbia citriodora subsp. variegata</name>
    <dbReference type="NCBI Taxonomy" id="360336"/>
    <lineage>
        <taxon>Eukaryota</taxon>
        <taxon>Viridiplantae</taxon>
        <taxon>Streptophyta</taxon>
        <taxon>Embryophyta</taxon>
        <taxon>Tracheophyta</taxon>
        <taxon>Spermatophyta</taxon>
        <taxon>Magnoliopsida</taxon>
        <taxon>eudicotyledons</taxon>
        <taxon>Gunneridae</taxon>
        <taxon>Pentapetalae</taxon>
        <taxon>rosids</taxon>
        <taxon>malvids</taxon>
        <taxon>Myrtales</taxon>
        <taxon>Myrtaceae</taxon>
        <taxon>Myrtoideae</taxon>
        <taxon>Eucalypteae</taxon>
        <taxon>Corymbia</taxon>
    </lineage>
</organism>
<dbReference type="InterPro" id="IPR002213">
    <property type="entry name" value="UDP_glucos_trans"/>
</dbReference>
<proteinExistence type="inferred from homology"/>
<dbReference type="Pfam" id="PF00201">
    <property type="entry name" value="UDPGT"/>
    <property type="match status" value="1"/>
</dbReference>
<dbReference type="PANTHER" id="PTHR11926">
    <property type="entry name" value="GLUCOSYL/GLUCURONOSYL TRANSFERASES"/>
    <property type="match status" value="1"/>
</dbReference>
<protein>
    <recommendedName>
        <fullName evidence="6">Glycosyltransferase</fullName>
    </recommendedName>
</protein>
<evidence type="ECO:0000313" key="4">
    <source>
        <dbReference type="EMBL" id="KAF7849588.1"/>
    </source>
</evidence>
<evidence type="ECO:0000256" key="3">
    <source>
        <dbReference type="ARBA" id="ARBA00022679"/>
    </source>
</evidence>
<evidence type="ECO:0000313" key="5">
    <source>
        <dbReference type="Proteomes" id="UP000806378"/>
    </source>
</evidence>
<evidence type="ECO:0000256" key="2">
    <source>
        <dbReference type="ARBA" id="ARBA00022676"/>
    </source>
</evidence>